<dbReference type="AlphaFoldDB" id="A0A143YFW1"/>
<dbReference type="PANTHER" id="PTHR35276">
    <property type="entry name" value="S-ADENOSYL-L-METHIONINE-DEPENDENT METHYLTRANSFERASES SUPERFAMILY PROTEIN"/>
    <property type="match status" value="1"/>
</dbReference>
<dbReference type="InterPro" id="IPR010719">
    <property type="entry name" value="MnmM_MeTrfase"/>
</dbReference>
<dbReference type="PANTHER" id="PTHR35276:SF1">
    <property type="entry name" value="TRNA (MNM(5)S(2)U34)-METHYLTRANSFERASE, CHLOROPLASTIC"/>
    <property type="match status" value="1"/>
</dbReference>
<dbReference type="Pfam" id="PF06962">
    <property type="entry name" value="rRNA_methylase"/>
    <property type="match status" value="1"/>
</dbReference>
<keyword evidence="1" id="KW-0808">Transferase</keyword>
<protein>
    <submittedName>
        <fullName evidence="1">S-adenosyl-l-methionine-dependent methyltransferase</fullName>
    </submittedName>
</protein>
<proteinExistence type="predicted"/>
<evidence type="ECO:0000313" key="1">
    <source>
        <dbReference type="EMBL" id="CZQ87894.1"/>
    </source>
</evidence>
<dbReference type="GO" id="GO:0008168">
    <property type="term" value="F:methyltransferase activity"/>
    <property type="evidence" value="ECO:0007669"/>
    <property type="project" value="UniProtKB-KW"/>
</dbReference>
<reference evidence="1 2" key="1">
    <citation type="submission" date="2016-02" db="EMBL/GenBank/DDBJ databases">
        <authorList>
            <person name="Wen L."/>
            <person name="He K."/>
            <person name="Yang H."/>
        </authorList>
    </citation>
    <scope>NUCLEOTIDE SEQUENCE [LARGE SCALE GENOMIC DNA]</scope>
    <source>
        <strain evidence="1">Trichococcus palustris</strain>
    </source>
</reference>
<name>A0A143YFW1_9LACT</name>
<keyword evidence="2" id="KW-1185">Reference proteome</keyword>
<dbReference type="InterPro" id="IPR029063">
    <property type="entry name" value="SAM-dependent_MTases_sf"/>
</dbReference>
<organism evidence="1 2">
    <name type="scientific">Trichococcus palustris</name>
    <dbReference type="NCBI Taxonomy" id="140314"/>
    <lineage>
        <taxon>Bacteria</taxon>
        <taxon>Bacillati</taxon>
        <taxon>Bacillota</taxon>
        <taxon>Bacilli</taxon>
        <taxon>Lactobacillales</taxon>
        <taxon>Carnobacteriaceae</taxon>
        <taxon>Trichococcus</taxon>
    </lineage>
</organism>
<dbReference type="Gene3D" id="3.40.50.150">
    <property type="entry name" value="Vaccinia Virus protein VP39"/>
    <property type="match status" value="1"/>
</dbReference>
<dbReference type="Proteomes" id="UP000242754">
    <property type="component" value="Unassembled WGS sequence"/>
</dbReference>
<dbReference type="SUPFAM" id="SSF53335">
    <property type="entry name" value="S-adenosyl-L-methionine-dependent methyltransferases"/>
    <property type="match status" value="1"/>
</dbReference>
<dbReference type="STRING" id="140314.SAMN04488076_1373"/>
<gene>
    <name evidence="1" type="ORF">Tpal_957</name>
</gene>
<sequence length="126" mass="13731">MRRLLLSALEFSHNLLKETVREGDVVIDVTVGNGNDTVLLAALVGRYGKVIGFDIQKQAIKNTKQKLLLTGLSQQVTLFHQGHEPIPEVLGNEEQIGGIIFNLGYLPGSDKSIITRKETPLQAVAA</sequence>
<keyword evidence="1" id="KW-0489">Methyltransferase</keyword>
<dbReference type="EMBL" id="FJNE01000002">
    <property type="protein sequence ID" value="CZQ87894.1"/>
    <property type="molecule type" value="Genomic_DNA"/>
</dbReference>
<dbReference type="GO" id="GO:0032259">
    <property type="term" value="P:methylation"/>
    <property type="evidence" value="ECO:0007669"/>
    <property type="project" value="UniProtKB-KW"/>
</dbReference>
<accession>A0A143YFW1</accession>
<evidence type="ECO:0000313" key="2">
    <source>
        <dbReference type="Proteomes" id="UP000242754"/>
    </source>
</evidence>